<evidence type="ECO:0000256" key="1">
    <source>
        <dbReference type="SAM" id="MobiDB-lite"/>
    </source>
</evidence>
<feature type="compositionally biased region" description="Low complexity" evidence="1">
    <location>
        <begin position="769"/>
        <end position="785"/>
    </location>
</feature>
<dbReference type="HOGENOM" id="CLU_014669_0_0_1"/>
<dbReference type="InterPro" id="IPR003593">
    <property type="entry name" value="AAA+_ATPase"/>
</dbReference>
<dbReference type="InterPro" id="IPR003959">
    <property type="entry name" value="ATPase_AAA_core"/>
</dbReference>
<dbReference type="EMBL" id="KL198017">
    <property type="protein sequence ID" value="KDQ21020.1"/>
    <property type="molecule type" value="Genomic_DNA"/>
</dbReference>
<name>A0A067N231_BOTB1</name>
<feature type="region of interest" description="Disordered" evidence="1">
    <location>
        <begin position="764"/>
        <end position="791"/>
    </location>
</feature>
<sequence>MAEKRKPSAKGRSKSKGSGSAGQAKISSFYRKVHTDGGAVESEAAISAPATPGTPARKRALETADEDVSSPSEDEAWAASNRASPLLKGKKLKSIYDLPIPKRPRSKSSSRREGAHPFGGISGHSAPRASREKSIIIIDDETTDVVAGISSSATTPPSGSQKALPNKAVHPFFRRSTNLSAGSAESPIHVTSSPVKVDLYQSAPSKITGAKRLRPDDRKHESAPWPSRELFHVRGPQSVFASPVSRFPRIIRLTQNSGSGVSKSWCMADPPRGRLRTTARIKRVCVVDSSSELDAHISTIPTEHLSHPAISRMLDHARKPHSLQANNADPWTEAWKPACAAEVLGNEENADFLKAWLLALGASLDAAVGEPVKDHAPKGAKPGNRAKKRHAVVRTAEKQRKRKRQREDDYAGEDWVVDDEWDDEANTPSASQTSQGVASSSQLDPGGSTQTSTLSDDYTYDFSHCLTNAMLLMGPSGSGKTAAVYACAQELGWDVHEVNPGMKRTGPALAAIAEGVGKNHVLPDRQTIGKSGQLVSQKVGGLAAGTVTVEGTLMDEPIDIDGCRPGPSRGDSVELIARAEVDLAETANHDKSRVKQSIILLEEVDILFKDDVNFWPAVVGLIKDSRRPVIMTCNDPFLVPAEELPLQSELAFQPCPPSLATSYLQCLCLAHGRLMPRQDLWDLYQESTYQPLEADLEDIPIHPLPYQALATPDLRRSIVQAQYLCQISPTVEDGVGRDGNGELDDMKGSTLTVDGANPIESLSDWSVGSSPPAASCPTTSMPPAALGNQERQVSEARELRSLSRFMDSVSLMNASLEQRPLDQLEAMAIDRYEPSADDELGYCGLLKPAPDEFRCGLAFYNSDDEMALEAAYMARRVYEETGLGGQVQASMDGSALVPFSTRTLYERRRAYQFQVVQFLDPHIAIDSPLLPRPAQVLDYVPYIRALVEADNVLAALHESSRASAQRGVIVRSHGRRAARACQRYYRYLTLDEDQLRAVAESGFQTG</sequence>
<feature type="region of interest" description="Disordered" evidence="1">
    <location>
        <begin position="1"/>
        <end position="130"/>
    </location>
</feature>
<feature type="region of interest" description="Disordered" evidence="1">
    <location>
        <begin position="372"/>
        <end position="452"/>
    </location>
</feature>
<evidence type="ECO:0000313" key="4">
    <source>
        <dbReference type="Proteomes" id="UP000027195"/>
    </source>
</evidence>
<evidence type="ECO:0000259" key="2">
    <source>
        <dbReference type="SMART" id="SM00382"/>
    </source>
</evidence>
<organism evidence="3 4">
    <name type="scientific">Botryobasidium botryosum (strain FD-172 SS1)</name>
    <dbReference type="NCBI Taxonomy" id="930990"/>
    <lineage>
        <taxon>Eukaryota</taxon>
        <taxon>Fungi</taxon>
        <taxon>Dikarya</taxon>
        <taxon>Basidiomycota</taxon>
        <taxon>Agaricomycotina</taxon>
        <taxon>Agaricomycetes</taxon>
        <taxon>Cantharellales</taxon>
        <taxon>Botryobasidiaceae</taxon>
        <taxon>Botryobasidium</taxon>
    </lineage>
</organism>
<feature type="compositionally biased region" description="Acidic residues" evidence="1">
    <location>
        <begin position="63"/>
        <end position="76"/>
    </location>
</feature>
<dbReference type="PANTHER" id="PTHR23389">
    <property type="entry name" value="CHROMOSOME TRANSMISSION FIDELITY FACTOR 18"/>
    <property type="match status" value="1"/>
</dbReference>
<dbReference type="SMART" id="SM00382">
    <property type="entry name" value="AAA"/>
    <property type="match status" value="1"/>
</dbReference>
<dbReference type="GO" id="GO:0016887">
    <property type="term" value="F:ATP hydrolysis activity"/>
    <property type="evidence" value="ECO:0007669"/>
    <property type="project" value="InterPro"/>
</dbReference>
<dbReference type="Proteomes" id="UP000027195">
    <property type="component" value="Unassembled WGS sequence"/>
</dbReference>
<reference evidence="4" key="1">
    <citation type="journal article" date="2014" name="Proc. Natl. Acad. Sci. U.S.A.">
        <title>Extensive sampling of basidiomycete genomes demonstrates inadequacy of the white-rot/brown-rot paradigm for wood decay fungi.</title>
        <authorList>
            <person name="Riley R."/>
            <person name="Salamov A.A."/>
            <person name="Brown D.W."/>
            <person name="Nagy L.G."/>
            <person name="Floudas D."/>
            <person name="Held B.W."/>
            <person name="Levasseur A."/>
            <person name="Lombard V."/>
            <person name="Morin E."/>
            <person name="Otillar R."/>
            <person name="Lindquist E.A."/>
            <person name="Sun H."/>
            <person name="LaButti K.M."/>
            <person name="Schmutz J."/>
            <person name="Jabbour D."/>
            <person name="Luo H."/>
            <person name="Baker S.E."/>
            <person name="Pisabarro A.G."/>
            <person name="Walton J.D."/>
            <person name="Blanchette R.A."/>
            <person name="Henrissat B."/>
            <person name="Martin F."/>
            <person name="Cullen D."/>
            <person name="Hibbett D.S."/>
            <person name="Grigoriev I.V."/>
        </authorList>
    </citation>
    <scope>NUCLEOTIDE SEQUENCE [LARGE SCALE GENOMIC DNA]</scope>
    <source>
        <strain evidence="4">FD-172 SS1</strain>
    </source>
</reference>
<feature type="domain" description="AAA+ ATPase" evidence="2">
    <location>
        <begin position="466"/>
        <end position="656"/>
    </location>
</feature>
<dbReference type="PANTHER" id="PTHR23389:SF21">
    <property type="entry name" value="ATPASE FAMILY AAA DOMAIN-CONTAINING PROTEIN 5"/>
    <property type="match status" value="1"/>
</dbReference>
<evidence type="ECO:0000313" key="3">
    <source>
        <dbReference type="EMBL" id="KDQ21020.1"/>
    </source>
</evidence>
<dbReference type="GO" id="GO:0003677">
    <property type="term" value="F:DNA binding"/>
    <property type="evidence" value="ECO:0007669"/>
    <property type="project" value="TreeGrafter"/>
</dbReference>
<feature type="compositionally biased region" description="Polar residues" evidence="1">
    <location>
        <begin position="426"/>
        <end position="452"/>
    </location>
</feature>
<dbReference type="AlphaFoldDB" id="A0A067N231"/>
<proteinExistence type="predicted"/>
<keyword evidence="4" id="KW-1185">Reference proteome</keyword>
<accession>A0A067N231</accession>
<protein>
    <recommendedName>
        <fullName evidence="2">AAA+ ATPase domain-containing protein</fullName>
    </recommendedName>
</protein>
<dbReference type="InterPro" id="IPR027417">
    <property type="entry name" value="P-loop_NTPase"/>
</dbReference>
<dbReference type="Pfam" id="PF00004">
    <property type="entry name" value="AAA"/>
    <property type="match status" value="1"/>
</dbReference>
<dbReference type="Gene3D" id="3.40.50.300">
    <property type="entry name" value="P-loop containing nucleotide triphosphate hydrolases"/>
    <property type="match status" value="1"/>
</dbReference>
<dbReference type="OrthoDB" id="9996895at2759"/>
<feature type="compositionally biased region" description="Acidic residues" evidence="1">
    <location>
        <begin position="410"/>
        <end position="425"/>
    </location>
</feature>
<feature type="compositionally biased region" description="Low complexity" evidence="1">
    <location>
        <begin position="16"/>
        <end position="28"/>
    </location>
</feature>
<dbReference type="GO" id="GO:0005634">
    <property type="term" value="C:nucleus"/>
    <property type="evidence" value="ECO:0007669"/>
    <property type="project" value="TreeGrafter"/>
</dbReference>
<dbReference type="STRING" id="930990.A0A067N231"/>
<dbReference type="InParanoid" id="A0A067N231"/>
<dbReference type="GO" id="GO:0005524">
    <property type="term" value="F:ATP binding"/>
    <property type="evidence" value="ECO:0007669"/>
    <property type="project" value="InterPro"/>
</dbReference>
<dbReference type="SUPFAM" id="SSF52540">
    <property type="entry name" value="P-loop containing nucleoside triphosphate hydrolases"/>
    <property type="match status" value="1"/>
</dbReference>
<gene>
    <name evidence="3" type="ORF">BOTBODRAFT_27035</name>
</gene>